<accession>A0A8S1E268</accession>
<dbReference type="EMBL" id="CADEPI010000344">
    <property type="protein sequence ID" value="CAB3384277.1"/>
    <property type="molecule type" value="Genomic_DNA"/>
</dbReference>
<comment type="caution">
    <text evidence="1">The sequence shown here is derived from an EMBL/GenBank/DDBJ whole genome shotgun (WGS) entry which is preliminary data.</text>
</comment>
<protein>
    <recommendedName>
        <fullName evidence="3">DUF3421 domain-containing protein</fullName>
    </recommendedName>
</protein>
<keyword evidence="2" id="KW-1185">Reference proteome</keyword>
<evidence type="ECO:0000313" key="1">
    <source>
        <dbReference type="EMBL" id="CAB3384277.1"/>
    </source>
</evidence>
<proteinExistence type="predicted"/>
<gene>
    <name evidence="1" type="ORF">CLODIP_2_CD12020</name>
</gene>
<dbReference type="Proteomes" id="UP000494165">
    <property type="component" value="Unassembled WGS sequence"/>
</dbReference>
<evidence type="ECO:0008006" key="3">
    <source>
        <dbReference type="Google" id="ProtNLM"/>
    </source>
</evidence>
<dbReference type="AlphaFoldDB" id="A0A8S1E268"/>
<evidence type="ECO:0000313" key="2">
    <source>
        <dbReference type="Proteomes" id="UP000494165"/>
    </source>
</evidence>
<name>A0A8S1E268_9INSE</name>
<organism evidence="1 2">
    <name type="scientific">Cloeon dipterum</name>
    <dbReference type="NCBI Taxonomy" id="197152"/>
    <lineage>
        <taxon>Eukaryota</taxon>
        <taxon>Metazoa</taxon>
        <taxon>Ecdysozoa</taxon>
        <taxon>Arthropoda</taxon>
        <taxon>Hexapoda</taxon>
        <taxon>Insecta</taxon>
        <taxon>Pterygota</taxon>
        <taxon>Palaeoptera</taxon>
        <taxon>Ephemeroptera</taxon>
        <taxon>Pisciforma</taxon>
        <taxon>Baetidae</taxon>
        <taxon>Cloeon</taxon>
    </lineage>
</organism>
<reference evidence="1 2" key="1">
    <citation type="submission" date="2020-04" db="EMBL/GenBank/DDBJ databases">
        <authorList>
            <person name="Alioto T."/>
            <person name="Alioto T."/>
            <person name="Gomez Garrido J."/>
        </authorList>
    </citation>
    <scope>NUCLEOTIDE SEQUENCE [LARGE SCALE GENOMIC DNA]</scope>
</reference>
<sequence>MSGKLYWQLYDLCESEVPVDELVSCSPNNVIPSYVVGELSEYGSGYLQPGYASCYAGSFGCGYVVDGTKKPAVLINNYYFLLGGNNVSFRPHQQVPEYLKIKAGFTVQGRPYYIGTINIAGEELSGPVIDGVCYVYRHSMIFSDGVNYKVLAYKKE</sequence>